<feature type="region of interest" description="Disordered" evidence="1">
    <location>
        <begin position="26"/>
        <end position="102"/>
    </location>
</feature>
<evidence type="ECO:0000313" key="2">
    <source>
        <dbReference type="EMBL" id="KDN52864.1"/>
    </source>
</evidence>
<feature type="compositionally biased region" description="Basic residues" evidence="1">
    <location>
        <begin position="91"/>
        <end position="102"/>
    </location>
</feature>
<dbReference type="RefSeq" id="XP_013245703.1">
    <property type="nucleotide sequence ID" value="XM_013390249.1"/>
</dbReference>
<dbReference type="GeneID" id="25261627"/>
<sequence>MHVLLPLPGIRDQRVRLPQTRRVGLLHDRGDRFHAQKGTAQRQRHLGGESGQDPCGSIQARPDGLHHRDRVPPAQKRADHHHDGLQEPRRYTRRRHGDRQHHRALWRVPDRQKPAVPHPCGDVPATDRHGWRGRQVPFHRHGRDFCGALCASWLLLSATASMARRCWTMSRMRGHTMQTTSNSCSYKRPR</sequence>
<dbReference type="Proteomes" id="UP000027361">
    <property type="component" value="Unassembled WGS sequence"/>
</dbReference>
<gene>
    <name evidence="2" type="ORF">K437DRAFT_150235</name>
</gene>
<name>A0A066WPG3_TILAU</name>
<dbReference type="InParanoid" id="A0A066WPG3"/>
<accession>A0A066WPG3</accession>
<dbReference type="HOGENOM" id="CLU_1428916_0_0_1"/>
<dbReference type="AlphaFoldDB" id="A0A066WPG3"/>
<comment type="caution">
    <text evidence="2">The sequence shown here is derived from an EMBL/GenBank/DDBJ whole genome shotgun (WGS) entry which is preliminary data.</text>
</comment>
<keyword evidence="3" id="KW-1185">Reference proteome</keyword>
<evidence type="ECO:0000313" key="3">
    <source>
        <dbReference type="Proteomes" id="UP000027361"/>
    </source>
</evidence>
<protein>
    <submittedName>
        <fullName evidence="2">Uncharacterized protein</fullName>
    </submittedName>
</protein>
<reference evidence="2 3" key="1">
    <citation type="submission" date="2014-05" db="EMBL/GenBank/DDBJ databases">
        <title>Draft genome sequence of a rare smut relative, Tilletiaria anomala UBC 951.</title>
        <authorList>
            <consortium name="DOE Joint Genome Institute"/>
            <person name="Toome M."/>
            <person name="Kuo A."/>
            <person name="Henrissat B."/>
            <person name="Lipzen A."/>
            <person name="Tritt A."/>
            <person name="Yoshinaga Y."/>
            <person name="Zane M."/>
            <person name="Barry K."/>
            <person name="Grigoriev I.V."/>
            <person name="Spatafora J.W."/>
            <person name="Aimea M.C."/>
        </authorList>
    </citation>
    <scope>NUCLEOTIDE SEQUENCE [LARGE SCALE GENOMIC DNA]</scope>
    <source>
        <strain evidence="2 3">UBC 951</strain>
    </source>
</reference>
<evidence type="ECO:0000256" key="1">
    <source>
        <dbReference type="SAM" id="MobiDB-lite"/>
    </source>
</evidence>
<organism evidence="2 3">
    <name type="scientific">Tilletiaria anomala (strain ATCC 24038 / CBS 436.72 / UBC 951)</name>
    <dbReference type="NCBI Taxonomy" id="1037660"/>
    <lineage>
        <taxon>Eukaryota</taxon>
        <taxon>Fungi</taxon>
        <taxon>Dikarya</taxon>
        <taxon>Basidiomycota</taxon>
        <taxon>Ustilaginomycotina</taxon>
        <taxon>Exobasidiomycetes</taxon>
        <taxon>Georgefischeriales</taxon>
        <taxon>Tilletiariaceae</taxon>
        <taxon>Tilletiaria</taxon>
    </lineage>
</organism>
<dbReference type="EMBL" id="JMSN01000006">
    <property type="protein sequence ID" value="KDN52864.1"/>
    <property type="molecule type" value="Genomic_DNA"/>
</dbReference>
<feature type="compositionally biased region" description="Basic and acidic residues" evidence="1">
    <location>
        <begin position="76"/>
        <end position="90"/>
    </location>
</feature>
<proteinExistence type="predicted"/>